<reference evidence="2" key="1">
    <citation type="submission" date="2024-01" db="EMBL/GenBank/DDBJ databases">
        <authorList>
            <person name="Askoura M."/>
            <person name="Ashraf M."/>
        </authorList>
    </citation>
    <scope>NUCLEOTIDE SEQUENCE</scope>
</reference>
<dbReference type="GO" id="GO:0004519">
    <property type="term" value="F:endonuclease activity"/>
    <property type="evidence" value="ECO:0007669"/>
    <property type="project" value="UniProtKB-KW"/>
</dbReference>
<dbReference type="EMBL" id="PP096838">
    <property type="protein sequence ID" value="WVM05018.1"/>
    <property type="molecule type" value="Genomic_DNA"/>
</dbReference>
<dbReference type="CDD" id="cd00093">
    <property type="entry name" value="HTH_XRE"/>
    <property type="match status" value="1"/>
</dbReference>
<evidence type="ECO:0000313" key="2">
    <source>
        <dbReference type="EMBL" id="WVM05018.1"/>
    </source>
</evidence>
<evidence type="ECO:0000259" key="1">
    <source>
        <dbReference type="Pfam" id="PF13392"/>
    </source>
</evidence>
<feature type="domain" description="HNH nuclease" evidence="1">
    <location>
        <begin position="26"/>
        <end position="71"/>
    </location>
</feature>
<dbReference type="InterPro" id="IPR003615">
    <property type="entry name" value="HNH_nuc"/>
</dbReference>
<dbReference type="SUPFAM" id="SSF54060">
    <property type="entry name" value="His-Me finger endonucleases"/>
    <property type="match status" value="1"/>
</dbReference>
<name>A0AB38ZD65_9CAUD</name>
<protein>
    <submittedName>
        <fullName evidence="2">HNH homing endonuclease</fullName>
    </submittedName>
</protein>
<dbReference type="Pfam" id="PF13392">
    <property type="entry name" value="HNH_3"/>
    <property type="match status" value="1"/>
</dbReference>
<keyword evidence="2" id="KW-0255">Endonuclease</keyword>
<dbReference type="Gene3D" id="3.90.75.20">
    <property type="match status" value="1"/>
</dbReference>
<keyword evidence="2" id="KW-0378">Hydrolase</keyword>
<proteinExistence type="predicted"/>
<dbReference type="InterPro" id="IPR044925">
    <property type="entry name" value="His-Me_finger_sf"/>
</dbReference>
<accession>A0AB38ZD65</accession>
<dbReference type="InterPro" id="IPR001387">
    <property type="entry name" value="Cro/C1-type_HTH"/>
</dbReference>
<sequence length="136" mass="15070">MTPCIIWYGARSSAGYGQVRIKGKTVYVHRLAYQEVHGEIPKGLVIRHKCDNPSCYNVDHLILGTQRQNMQDCSVRGRVNKTVKATGESQGLSKLTEADVKLIRESTLSGAKLAKELGVAKSTVNRVRSGKTWRNT</sequence>
<organism evidence="2">
    <name type="scientific">Klebsiella phage vB_KpnP_KP17</name>
    <dbReference type="NCBI Taxonomy" id="3116927"/>
    <lineage>
        <taxon>Viruses</taxon>
        <taxon>Duplodnaviria</taxon>
        <taxon>Heunggongvirae</taxon>
        <taxon>Uroviricota</taxon>
        <taxon>Caudoviricetes</taxon>
        <taxon>Autographivirales</taxon>
        <taxon>Autotranscriptaviridae</taxon>
        <taxon>Studiervirinae</taxon>
        <taxon>Przondovirus</taxon>
    </lineage>
</organism>
<keyword evidence="2" id="KW-0540">Nuclease</keyword>